<feature type="region of interest" description="Disordered" evidence="1">
    <location>
        <begin position="747"/>
        <end position="814"/>
    </location>
</feature>
<feature type="transmembrane region" description="Helical" evidence="2">
    <location>
        <begin position="241"/>
        <end position="260"/>
    </location>
</feature>
<feature type="transmembrane region" description="Helical" evidence="2">
    <location>
        <begin position="26"/>
        <end position="47"/>
    </location>
</feature>
<dbReference type="Pfam" id="PF03004">
    <property type="entry name" value="Transposase_24"/>
    <property type="match status" value="1"/>
</dbReference>
<feature type="domain" description="DUF4220" evidence="3">
    <location>
        <begin position="1"/>
        <end position="117"/>
    </location>
</feature>
<feature type="transmembrane region" description="Helical" evidence="2">
    <location>
        <begin position="202"/>
        <end position="221"/>
    </location>
</feature>
<gene>
    <name evidence="4" type="ORF">RHGRI_037798</name>
</gene>
<dbReference type="Pfam" id="PF04578">
    <property type="entry name" value="DUF594"/>
    <property type="match status" value="1"/>
</dbReference>
<evidence type="ECO:0000313" key="4">
    <source>
        <dbReference type="EMBL" id="KAG5517159.1"/>
    </source>
</evidence>
<dbReference type="AlphaFoldDB" id="A0AAV6HT21"/>
<dbReference type="InterPro" id="IPR025315">
    <property type="entry name" value="DUF4220"/>
</dbReference>
<organism evidence="4 5">
    <name type="scientific">Rhododendron griersonianum</name>
    <dbReference type="NCBI Taxonomy" id="479676"/>
    <lineage>
        <taxon>Eukaryota</taxon>
        <taxon>Viridiplantae</taxon>
        <taxon>Streptophyta</taxon>
        <taxon>Embryophyta</taxon>
        <taxon>Tracheophyta</taxon>
        <taxon>Spermatophyta</taxon>
        <taxon>Magnoliopsida</taxon>
        <taxon>eudicotyledons</taxon>
        <taxon>Gunneridae</taxon>
        <taxon>Pentapetalae</taxon>
        <taxon>asterids</taxon>
        <taxon>Ericales</taxon>
        <taxon>Ericaceae</taxon>
        <taxon>Ericoideae</taxon>
        <taxon>Rhodoreae</taxon>
        <taxon>Rhododendron</taxon>
    </lineage>
</organism>
<evidence type="ECO:0000256" key="2">
    <source>
        <dbReference type="SAM" id="Phobius"/>
    </source>
</evidence>
<feature type="compositionally biased region" description="Basic and acidic residues" evidence="1">
    <location>
        <begin position="781"/>
        <end position="807"/>
    </location>
</feature>
<name>A0AAV6HT21_9ERIC</name>
<keyword evidence="2" id="KW-1133">Transmembrane helix</keyword>
<keyword evidence="5" id="KW-1185">Reference proteome</keyword>
<evidence type="ECO:0000256" key="1">
    <source>
        <dbReference type="SAM" id="MobiDB-lite"/>
    </source>
</evidence>
<evidence type="ECO:0000259" key="3">
    <source>
        <dbReference type="Pfam" id="PF13968"/>
    </source>
</evidence>
<accession>A0AAV6HT21</accession>
<reference evidence="4 5" key="1">
    <citation type="submission" date="2020-08" db="EMBL/GenBank/DDBJ databases">
        <title>Plant Genome Project.</title>
        <authorList>
            <person name="Zhang R.-G."/>
        </authorList>
    </citation>
    <scope>NUCLEOTIDE SEQUENCE [LARGE SCALE GENOMIC DNA]</scope>
    <source>
        <strain evidence="4">WSP0</strain>
        <tissue evidence="4">Leaf</tissue>
    </source>
</reference>
<dbReference type="PANTHER" id="PTHR31325">
    <property type="entry name" value="OS01G0798800 PROTEIN-RELATED"/>
    <property type="match status" value="1"/>
</dbReference>
<feature type="domain" description="DUF4220" evidence="3">
    <location>
        <begin position="178"/>
        <end position="310"/>
    </location>
</feature>
<evidence type="ECO:0000313" key="5">
    <source>
        <dbReference type="Proteomes" id="UP000823749"/>
    </source>
</evidence>
<protein>
    <recommendedName>
        <fullName evidence="3">DUF4220 domain-containing protein</fullName>
    </recommendedName>
</protein>
<dbReference type="Proteomes" id="UP000823749">
    <property type="component" value="Chromosome 13"/>
</dbReference>
<dbReference type="Pfam" id="PF13968">
    <property type="entry name" value="DUF4220"/>
    <property type="match status" value="2"/>
</dbReference>
<keyword evidence="2" id="KW-0472">Membrane</keyword>
<feature type="compositionally biased region" description="Basic and acidic residues" evidence="1">
    <location>
        <begin position="747"/>
        <end position="772"/>
    </location>
</feature>
<keyword evidence="2" id="KW-0812">Transmembrane</keyword>
<proteinExistence type="predicted"/>
<dbReference type="EMBL" id="JACTNZ010000013">
    <property type="protein sequence ID" value="KAG5517159.1"/>
    <property type="molecule type" value="Genomic_DNA"/>
</dbReference>
<feature type="region of interest" description="Disordered" evidence="1">
    <location>
        <begin position="411"/>
        <end position="430"/>
    </location>
</feature>
<dbReference type="InterPro" id="IPR004252">
    <property type="entry name" value="Probable_transposase_24"/>
</dbReference>
<sequence>MADWVATVALGKLSDAEGNQASGNELWAIWAPLLLLHLGGPNSITAYSLEDNQLWMRHLMGLIVQMLVAVYVILMSWKNLWFSFMSLPALAAGIIKYGERSWVLKSVSDDEEMKRIHFGERFDYEREYPTGDPEYLRVLELARRHLGPDFSFKLFSRGHLTVEPMSLNIEPNISRDAVEVKMEIIYDFLYTKASVIYSNEGLIMRGISFGCTVTVLLGLIFQTTLLKTREEDVGNWHEIDISITWVLIVGALALEIYAAVEIFSSNWMMLWLNKRGKKEWVIWLNQRYPRLFNKKENWWSRMMGQFDLLGYTLKVNNREFNRSPMTKIIRSVLGCKYEVKWNLYQHTTAHSVHPLAYDATLRRHDHFSRFSSTDTTDELHEIWEMLRGRIYWNIVGLHLATEVCYRLETDPDWPDGGEGEPSGSDSSLWEQNREAAKTLSDYMMYLLIMQPSLLPEREYSNLETKPASHLLQYYTGTITRVEEACHHLMENRFENESCRTVVEVLKGKGKLKRWEILKLIWGRMLQTVALDDTTRQKKDDHFQRLRQGGELLTLIWLYYTPLLKGVDPPITSIHHLKKTTTSVSGSVPSIPSNGKGKQIQAKMDDGGYVGSFKQEKQSEASIKRRKDLVVNHASGSKSSIQQLHEMENSETREEPSQLKLYKETHQIRDGTWVPLRAAENHEKSEILKNYQPEQKNSKKLKEDEICLEVFETEIGYAHDFGYGVKPSESTSSGASARFQLQLAHAEAERRAEAAERRAEEAERRAQQLHDEVQSQVQLAEEVERRVEAAERRAEEAEKRAQQLHDELQMYNLNG</sequence>
<dbReference type="InterPro" id="IPR007658">
    <property type="entry name" value="DUF594"/>
</dbReference>
<comment type="caution">
    <text evidence="4">The sequence shown here is derived from an EMBL/GenBank/DDBJ whole genome shotgun (WGS) entry which is preliminary data.</text>
</comment>
<feature type="transmembrane region" description="Helical" evidence="2">
    <location>
        <begin position="54"/>
        <end position="74"/>
    </location>
</feature>